<evidence type="ECO:0000259" key="5">
    <source>
        <dbReference type="Pfam" id="PF00296"/>
    </source>
</evidence>
<dbReference type="Proteomes" id="UP000287519">
    <property type="component" value="Unassembled WGS sequence"/>
</dbReference>
<sequence>MLNRMRFGVFHAPYHLPMGQNPNLALHRDVEFIKHLDRLGFDEAWVGEHHSCGSELISDPALFLAHVAPQTSHIKLGTGVLSLPYHNPLWVADRIILLDHLTRGRIMLGLGPGALTTDAYMIGLDPLEQRNALEEDVDVLKRLLDGETVSIKTARYELVEARTQLRPYSNFELGVAAVASPTGPRIAGKYGAGMLSIGATMSALTPDGVDTLGIHWDVYEQRARQFGQAADRSSWRLVGPMHIAETREQARKDVEHGIDAWFDYFQDVQAAVHFEVAGKTTEERINFVVDSGLGVIGTPEDAIQQIRTLQDQSKGGFGAYMIMTHEWANWSSTLHSFELFAERVAPVFQGQLESLQGSADWAATERGRLGGAQVKSVENAIERHRRETESVSS</sequence>
<dbReference type="Pfam" id="PF00296">
    <property type="entry name" value="Bac_luciferase"/>
    <property type="match status" value="1"/>
</dbReference>
<dbReference type="InterPro" id="IPR036661">
    <property type="entry name" value="Luciferase-like_sf"/>
</dbReference>
<proteinExistence type="inferred from homology"/>
<dbReference type="GO" id="GO:0004497">
    <property type="term" value="F:monooxygenase activity"/>
    <property type="evidence" value="ECO:0007669"/>
    <property type="project" value="UniProtKB-KW"/>
</dbReference>
<organism evidence="6 7">
    <name type="scientific">Rhodococcus wratislaviensis</name>
    <name type="common">Tsukamurella wratislaviensis</name>
    <dbReference type="NCBI Taxonomy" id="44752"/>
    <lineage>
        <taxon>Bacteria</taxon>
        <taxon>Bacillati</taxon>
        <taxon>Actinomycetota</taxon>
        <taxon>Actinomycetes</taxon>
        <taxon>Mycobacteriales</taxon>
        <taxon>Nocardiaceae</taxon>
        <taxon>Rhodococcus</taxon>
    </lineage>
</organism>
<keyword evidence="4 6" id="KW-0503">Monooxygenase</keyword>
<dbReference type="AlphaFoldDB" id="A0A402CLJ3"/>
<evidence type="ECO:0000313" key="7">
    <source>
        <dbReference type="Proteomes" id="UP000287519"/>
    </source>
</evidence>
<evidence type="ECO:0000256" key="3">
    <source>
        <dbReference type="ARBA" id="ARBA00023002"/>
    </source>
</evidence>
<evidence type="ECO:0000256" key="4">
    <source>
        <dbReference type="ARBA" id="ARBA00023033"/>
    </source>
</evidence>
<dbReference type="GO" id="GO:0005829">
    <property type="term" value="C:cytosol"/>
    <property type="evidence" value="ECO:0007669"/>
    <property type="project" value="TreeGrafter"/>
</dbReference>
<dbReference type="Gene3D" id="3.20.20.30">
    <property type="entry name" value="Luciferase-like domain"/>
    <property type="match status" value="1"/>
</dbReference>
<gene>
    <name evidence="6" type="ORF">Rhow_008973</name>
</gene>
<keyword evidence="3" id="KW-0560">Oxidoreductase</keyword>
<accession>A0A402CLJ3</accession>
<evidence type="ECO:0000256" key="2">
    <source>
        <dbReference type="ARBA" id="ARBA00022630"/>
    </source>
</evidence>
<keyword evidence="7" id="KW-1185">Reference proteome</keyword>
<evidence type="ECO:0000313" key="6">
    <source>
        <dbReference type="EMBL" id="GCE44552.1"/>
    </source>
</evidence>
<reference evidence="6 7" key="1">
    <citation type="submission" date="2018-11" db="EMBL/GenBank/DDBJ databases">
        <title>Microbial catabolism of amino acid.</title>
        <authorList>
            <person name="Hibi M."/>
            <person name="Ogawa J."/>
        </authorList>
    </citation>
    <scope>NUCLEOTIDE SEQUENCE [LARGE SCALE GENOMIC DNA]</scope>
    <source>
        <strain evidence="6 7">C31-06</strain>
    </source>
</reference>
<evidence type="ECO:0000256" key="1">
    <source>
        <dbReference type="ARBA" id="ARBA00010426"/>
    </source>
</evidence>
<protein>
    <submittedName>
        <fullName evidence="6">Limonene 1,2-monooxygenase</fullName>
    </submittedName>
</protein>
<dbReference type="SUPFAM" id="SSF51679">
    <property type="entry name" value="Bacterial luciferase-like"/>
    <property type="match status" value="1"/>
</dbReference>
<dbReference type="GO" id="GO:0016705">
    <property type="term" value="F:oxidoreductase activity, acting on paired donors, with incorporation or reduction of molecular oxygen"/>
    <property type="evidence" value="ECO:0007669"/>
    <property type="project" value="InterPro"/>
</dbReference>
<dbReference type="InterPro" id="IPR011251">
    <property type="entry name" value="Luciferase-like_dom"/>
</dbReference>
<dbReference type="PANTHER" id="PTHR30137">
    <property type="entry name" value="LUCIFERASE-LIKE MONOOXYGENASE"/>
    <property type="match status" value="1"/>
</dbReference>
<comment type="similarity">
    <text evidence="1">Belongs to the bacterial luciferase oxidoreductase family.</text>
</comment>
<feature type="domain" description="Luciferase-like" evidence="5">
    <location>
        <begin position="5"/>
        <end position="311"/>
    </location>
</feature>
<name>A0A402CLJ3_RHOWR</name>
<dbReference type="EMBL" id="BHYM01000098">
    <property type="protein sequence ID" value="GCE44552.1"/>
    <property type="molecule type" value="Genomic_DNA"/>
</dbReference>
<comment type="caution">
    <text evidence="6">The sequence shown here is derived from an EMBL/GenBank/DDBJ whole genome shotgun (WGS) entry which is preliminary data.</text>
</comment>
<keyword evidence="2" id="KW-0285">Flavoprotein</keyword>
<dbReference type="InterPro" id="IPR050766">
    <property type="entry name" value="Bact_Lucif_Oxidored"/>
</dbReference>
<dbReference type="PANTHER" id="PTHR30137:SF16">
    <property type="entry name" value="BLL0895 PROTEIN"/>
    <property type="match status" value="1"/>
</dbReference>